<feature type="compositionally biased region" description="Polar residues" evidence="1">
    <location>
        <begin position="599"/>
        <end position="613"/>
    </location>
</feature>
<feature type="compositionally biased region" description="Polar residues" evidence="1">
    <location>
        <begin position="117"/>
        <end position="129"/>
    </location>
</feature>
<dbReference type="OrthoDB" id="5245204at2759"/>
<dbReference type="InParanoid" id="A0A136JAR0"/>
<keyword evidence="2" id="KW-0812">Transmembrane</keyword>
<evidence type="ECO:0000256" key="1">
    <source>
        <dbReference type="SAM" id="MobiDB-lite"/>
    </source>
</evidence>
<feature type="compositionally biased region" description="Polar residues" evidence="1">
    <location>
        <begin position="502"/>
        <end position="520"/>
    </location>
</feature>
<keyword evidence="4" id="KW-1185">Reference proteome</keyword>
<keyword evidence="2" id="KW-0472">Membrane</keyword>
<feature type="compositionally biased region" description="Polar residues" evidence="1">
    <location>
        <begin position="202"/>
        <end position="212"/>
    </location>
</feature>
<feature type="compositionally biased region" description="Basic and acidic residues" evidence="1">
    <location>
        <begin position="229"/>
        <end position="248"/>
    </location>
</feature>
<feature type="region of interest" description="Disordered" evidence="1">
    <location>
        <begin position="150"/>
        <end position="248"/>
    </location>
</feature>
<reference evidence="4" key="1">
    <citation type="submission" date="2016-02" db="EMBL/GenBank/DDBJ databases">
        <title>Draft genome sequence of Microdochium bolleyi, a fungal endophyte of beachgrass.</title>
        <authorList>
            <consortium name="DOE Joint Genome Institute"/>
            <person name="David A.S."/>
            <person name="May G."/>
            <person name="Haridas S."/>
            <person name="Lim J."/>
            <person name="Wang M."/>
            <person name="Labutti K."/>
            <person name="Lipzen A."/>
            <person name="Barry K."/>
            <person name="Grigoriev I.V."/>
        </authorList>
    </citation>
    <scope>NUCLEOTIDE SEQUENCE [LARGE SCALE GENOMIC DNA]</scope>
    <source>
        <strain evidence="4">J235TASD1</strain>
    </source>
</reference>
<evidence type="ECO:0000256" key="2">
    <source>
        <dbReference type="SAM" id="Phobius"/>
    </source>
</evidence>
<keyword evidence="2" id="KW-1133">Transmembrane helix</keyword>
<feature type="region of interest" description="Disordered" evidence="1">
    <location>
        <begin position="484"/>
        <end position="520"/>
    </location>
</feature>
<proteinExistence type="predicted"/>
<sequence length="674" mass="71710">MASGNDSMVIVLAALAPVLVLSFGLLGYCWWHNRRKHSKQDDKTSDSEEQLAALQRRVDANADEVRNLSRALEANLSPTPGGSTGPRNRDFDGDLAVSKSSRGDGTIPHAAPGLENIPQSHSRSTNSAESFAQLRYTAPPSTIAEELCEDSTYSPSPFDTPTGARDGHGRRHEQQQQQQQQQRLSRFSFSSSSYQQLPLPGLSTTMMKSNPTHPDLVPAPLNLLRKGNSVRDETPRDRDSNISEGIDKSLLRRSLTSLPMPPDNLRASASGLSRGITAASLGDDGAVQGLLTPPPTVHTRAHPASIAPLSNDQVKPNVNEHKRRSQIPVPNGTTIIASARPLSNPQPCVSPSYRTTQKSAIPPHVVQTSRIPSPKPKDSVLSRPRGILQSPPPQQQQQPSSWTSNPTTTASSQYKPLAVSTLAHSSTAQSQLTESPSNMSLFVLDNTLTSPDVMASFTPRGSRLATGGSGDVLQSIKYVPSRASSQALPLPSFSRGPGLSARPTNIASSNGGPTITTAPSQLRSSKLANNTMRLDDRALTIRPVISIGDNNKKLLADRKEEKSPASSSLACHPTVAAHANEDDADKENNPPGHSGGPPQRTTMAVRASTSSSRGLPGAASLGRDIGGNLLDGDDDNNNRDAAKNTDDDHDGDSAVIHEYQLTAATPASVSLRLS</sequence>
<name>A0A136JAR0_9PEZI</name>
<feature type="compositionally biased region" description="Polar residues" evidence="1">
    <location>
        <begin position="331"/>
        <end position="359"/>
    </location>
</feature>
<feature type="compositionally biased region" description="Low complexity" evidence="1">
    <location>
        <begin position="175"/>
        <end position="197"/>
    </location>
</feature>
<feature type="transmembrane region" description="Helical" evidence="2">
    <location>
        <begin position="12"/>
        <end position="31"/>
    </location>
</feature>
<dbReference type="AlphaFoldDB" id="A0A136JAR0"/>
<feature type="region of interest" description="Disordered" evidence="1">
    <location>
        <begin position="581"/>
        <end position="652"/>
    </location>
</feature>
<accession>A0A136JAR0</accession>
<feature type="compositionally biased region" description="Basic and acidic residues" evidence="1">
    <location>
        <begin position="636"/>
        <end position="646"/>
    </location>
</feature>
<protein>
    <submittedName>
        <fullName evidence="3">Uncharacterized protein</fullName>
    </submittedName>
</protein>
<organism evidence="3 4">
    <name type="scientific">Microdochium bolleyi</name>
    <dbReference type="NCBI Taxonomy" id="196109"/>
    <lineage>
        <taxon>Eukaryota</taxon>
        <taxon>Fungi</taxon>
        <taxon>Dikarya</taxon>
        <taxon>Ascomycota</taxon>
        <taxon>Pezizomycotina</taxon>
        <taxon>Sordariomycetes</taxon>
        <taxon>Xylariomycetidae</taxon>
        <taxon>Xylariales</taxon>
        <taxon>Microdochiaceae</taxon>
        <taxon>Microdochium</taxon>
    </lineage>
</organism>
<dbReference type="Proteomes" id="UP000070501">
    <property type="component" value="Unassembled WGS sequence"/>
</dbReference>
<gene>
    <name evidence="3" type="ORF">Micbo1qcDRAFT_220868</name>
</gene>
<dbReference type="EMBL" id="KQ964247">
    <property type="protein sequence ID" value="KXJ94264.1"/>
    <property type="molecule type" value="Genomic_DNA"/>
</dbReference>
<evidence type="ECO:0000313" key="3">
    <source>
        <dbReference type="EMBL" id="KXJ94264.1"/>
    </source>
</evidence>
<evidence type="ECO:0000313" key="4">
    <source>
        <dbReference type="Proteomes" id="UP000070501"/>
    </source>
</evidence>
<feature type="region of interest" description="Disordered" evidence="1">
    <location>
        <begin position="308"/>
        <end position="413"/>
    </location>
</feature>
<feature type="region of interest" description="Disordered" evidence="1">
    <location>
        <begin position="71"/>
        <end position="129"/>
    </location>
</feature>
<feature type="compositionally biased region" description="Low complexity" evidence="1">
    <location>
        <begin position="395"/>
        <end position="412"/>
    </location>
</feature>